<dbReference type="InterPro" id="IPR050361">
    <property type="entry name" value="MPP/UQCRC_Complex"/>
</dbReference>
<dbReference type="EMBL" id="WHLY01000002">
    <property type="protein sequence ID" value="MPR33725.1"/>
    <property type="molecule type" value="Genomic_DNA"/>
</dbReference>
<gene>
    <name evidence="2" type="ORF">GBK04_10165</name>
</gene>
<accession>A0A7C9F398</accession>
<name>A0A7C9F398_9BACT</name>
<dbReference type="SUPFAM" id="SSF63411">
    <property type="entry name" value="LuxS/MPP-like metallohydrolase"/>
    <property type="match status" value="2"/>
</dbReference>
<dbReference type="PANTHER" id="PTHR11851">
    <property type="entry name" value="METALLOPROTEASE"/>
    <property type="match status" value="1"/>
</dbReference>
<dbReference type="GO" id="GO:0046872">
    <property type="term" value="F:metal ion binding"/>
    <property type="evidence" value="ECO:0007669"/>
    <property type="project" value="InterPro"/>
</dbReference>
<comment type="caution">
    <text evidence="2">The sequence shown here is derived from an EMBL/GenBank/DDBJ whole genome shotgun (WGS) entry which is preliminary data.</text>
</comment>
<dbReference type="InterPro" id="IPR007863">
    <property type="entry name" value="Peptidase_M16_C"/>
</dbReference>
<evidence type="ECO:0000313" key="3">
    <source>
        <dbReference type="Proteomes" id="UP000479293"/>
    </source>
</evidence>
<evidence type="ECO:0000313" key="2">
    <source>
        <dbReference type="EMBL" id="MPR33725.1"/>
    </source>
</evidence>
<reference evidence="2 3" key="1">
    <citation type="submission" date="2019-10" db="EMBL/GenBank/DDBJ databases">
        <title>Draft Genome Sequence of Cytophagaceae sp. SJW1-29.</title>
        <authorList>
            <person name="Choi A."/>
        </authorList>
    </citation>
    <scope>NUCLEOTIDE SEQUENCE [LARGE SCALE GENOMIC DNA]</scope>
    <source>
        <strain evidence="2 3">SJW1-29</strain>
    </source>
</reference>
<organism evidence="2 3">
    <name type="scientific">Salmonirosea aquatica</name>
    <dbReference type="NCBI Taxonomy" id="2654236"/>
    <lineage>
        <taxon>Bacteria</taxon>
        <taxon>Pseudomonadati</taxon>
        <taxon>Bacteroidota</taxon>
        <taxon>Cytophagia</taxon>
        <taxon>Cytophagales</taxon>
        <taxon>Spirosomataceae</taxon>
        <taxon>Salmonirosea</taxon>
    </lineage>
</organism>
<protein>
    <submittedName>
        <fullName evidence="2">Insulinase family protein</fullName>
    </submittedName>
</protein>
<proteinExistence type="predicted"/>
<dbReference type="Pfam" id="PF05193">
    <property type="entry name" value="Peptidase_M16_C"/>
    <property type="match status" value="1"/>
</dbReference>
<dbReference type="InterPro" id="IPR011249">
    <property type="entry name" value="Metalloenz_LuxS/M16"/>
</dbReference>
<evidence type="ECO:0000259" key="1">
    <source>
        <dbReference type="Pfam" id="PF05193"/>
    </source>
</evidence>
<feature type="domain" description="Peptidase M16 C-terminal" evidence="1">
    <location>
        <begin position="202"/>
        <end position="358"/>
    </location>
</feature>
<dbReference type="Gene3D" id="3.30.830.10">
    <property type="entry name" value="Metalloenzyme, LuxS/M16 peptidase-like"/>
    <property type="match status" value="2"/>
</dbReference>
<sequence length="427" mass="48094">MHLDRTIAPPFQVIRHINLPAVETLTLDNGLPLHVINIGDQPIVRLECLFEAGTWYESTPGASYFAIKMLPEGTSARGSAEISAAFDRVGAFTEMSHTSDRSGIVVYCLARFLPEVLPVVQELIAEASFPEKEWNDLRNITLQNHRVNWEKNAFRATAHFREAIFGPAHPYGHQRDEEQIIGLAKEEAIAHYKSQIQHAPYRLVMAGKVGREEIDAVNAFLGKGTPFADTEQTSPSFVLNPTDQKQLTIERPESLQSSIRYGKRLFTRHHPDYYKMLVTNEILGGYFGSRLMKNIREEKGLTYGISSNVSTLRHEGYFMIGTDVKKEFTQQTLSEIRKEISLLQTVPVPEDELQTVKNFMAGEFAGSLNTAFDVADRQKILIMDGLPADFFDRYIEQIHATTAEDIMYLAQTHLALDTMTEVVVGGM</sequence>
<dbReference type="AlphaFoldDB" id="A0A7C9F398"/>
<dbReference type="RefSeq" id="WP_152759291.1">
    <property type="nucleotide sequence ID" value="NZ_WHLY01000002.1"/>
</dbReference>
<dbReference type="PANTHER" id="PTHR11851:SF224">
    <property type="entry name" value="PROCESSING PROTEASE"/>
    <property type="match status" value="1"/>
</dbReference>
<keyword evidence="3" id="KW-1185">Reference proteome</keyword>
<dbReference type="Proteomes" id="UP000479293">
    <property type="component" value="Unassembled WGS sequence"/>
</dbReference>